<evidence type="ECO:0000256" key="1">
    <source>
        <dbReference type="SAM" id="MobiDB-lite"/>
    </source>
</evidence>
<name>A0A0J7L3D2_LASNI</name>
<protein>
    <submittedName>
        <fullName evidence="2">Uncharacterized protein</fullName>
    </submittedName>
</protein>
<sequence>MCDGAGDPDNRWPADRTTRPAKRGFHTAAIKHGAAASEATASQSASSNRQARRLRTYEDLLGRSTGSTFQQPAAATADFAGFVDGKYSRGVDSEAATAYSFPTACHWYAIFLYLIKI</sequence>
<comment type="caution">
    <text evidence="2">The sequence shown here is derived from an EMBL/GenBank/DDBJ whole genome shotgun (WGS) entry which is preliminary data.</text>
</comment>
<reference evidence="2 3" key="1">
    <citation type="submission" date="2015-04" db="EMBL/GenBank/DDBJ databases">
        <title>Lasius niger genome sequencing.</title>
        <authorList>
            <person name="Konorov E.A."/>
            <person name="Nikitin M.A."/>
            <person name="Kirill M.V."/>
            <person name="Chang P."/>
        </authorList>
    </citation>
    <scope>NUCLEOTIDE SEQUENCE [LARGE SCALE GENOMIC DNA]</scope>
    <source>
        <tissue evidence="2">Whole</tissue>
    </source>
</reference>
<feature type="region of interest" description="Disordered" evidence="1">
    <location>
        <begin position="1"/>
        <end position="22"/>
    </location>
</feature>
<dbReference type="PaxDb" id="67767-A0A0J7L3D2"/>
<evidence type="ECO:0000313" key="2">
    <source>
        <dbReference type="EMBL" id="KMQ97123.1"/>
    </source>
</evidence>
<evidence type="ECO:0000313" key="3">
    <source>
        <dbReference type="Proteomes" id="UP000036403"/>
    </source>
</evidence>
<keyword evidence="3" id="KW-1185">Reference proteome</keyword>
<gene>
    <name evidence="2" type="ORF">RF55_2565</name>
</gene>
<feature type="compositionally biased region" description="Basic and acidic residues" evidence="1">
    <location>
        <begin position="8"/>
        <end position="18"/>
    </location>
</feature>
<dbReference type="EMBL" id="LBMM01000979">
    <property type="protein sequence ID" value="KMQ97123.1"/>
    <property type="molecule type" value="Genomic_DNA"/>
</dbReference>
<dbReference type="AlphaFoldDB" id="A0A0J7L3D2"/>
<dbReference type="Proteomes" id="UP000036403">
    <property type="component" value="Unassembled WGS sequence"/>
</dbReference>
<accession>A0A0J7L3D2</accession>
<organism evidence="2 3">
    <name type="scientific">Lasius niger</name>
    <name type="common">Black garden ant</name>
    <dbReference type="NCBI Taxonomy" id="67767"/>
    <lineage>
        <taxon>Eukaryota</taxon>
        <taxon>Metazoa</taxon>
        <taxon>Ecdysozoa</taxon>
        <taxon>Arthropoda</taxon>
        <taxon>Hexapoda</taxon>
        <taxon>Insecta</taxon>
        <taxon>Pterygota</taxon>
        <taxon>Neoptera</taxon>
        <taxon>Endopterygota</taxon>
        <taxon>Hymenoptera</taxon>
        <taxon>Apocrita</taxon>
        <taxon>Aculeata</taxon>
        <taxon>Formicoidea</taxon>
        <taxon>Formicidae</taxon>
        <taxon>Formicinae</taxon>
        <taxon>Lasius</taxon>
        <taxon>Lasius</taxon>
    </lineage>
</organism>
<proteinExistence type="predicted"/>